<proteinExistence type="predicted"/>
<comment type="caution">
    <text evidence="6">The sequence shown here is derived from an EMBL/GenBank/DDBJ whole genome shotgun (WGS) entry which is preliminary data.</text>
</comment>
<feature type="domain" description="LysM" evidence="4">
    <location>
        <begin position="2280"/>
        <end position="2328"/>
    </location>
</feature>
<evidence type="ECO:0000313" key="7">
    <source>
        <dbReference type="Proteomes" id="UP000036851"/>
    </source>
</evidence>
<feature type="domain" description="Cyclic nucleotide-binding" evidence="3">
    <location>
        <begin position="2316"/>
        <end position="2370"/>
    </location>
</feature>
<dbReference type="Pfam" id="PF01476">
    <property type="entry name" value="LysM"/>
    <property type="match status" value="4"/>
</dbReference>
<protein>
    <recommendedName>
        <fullName evidence="9">LysM domain-containing protein</fullName>
    </recommendedName>
</protein>
<accession>A0A0L7T3P9</accession>
<evidence type="ECO:0000256" key="2">
    <source>
        <dbReference type="SAM" id="MobiDB-lite"/>
    </source>
</evidence>
<gene>
    <name evidence="5" type="ORF">NG42_19025</name>
    <name evidence="6" type="ORF">NG43_17730</name>
</gene>
<feature type="region of interest" description="Disordered" evidence="2">
    <location>
        <begin position="2006"/>
        <end position="2032"/>
    </location>
</feature>
<name>A0A0L7T3P9_9GAMM</name>
<evidence type="ECO:0000313" key="5">
    <source>
        <dbReference type="EMBL" id="KOC87791.1"/>
    </source>
</evidence>
<dbReference type="PROSITE" id="PS50042">
    <property type="entry name" value="CNMP_BINDING_3"/>
    <property type="match status" value="1"/>
</dbReference>
<evidence type="ECO:0000313" key="6">
    <source>
        <dbReference type="EMBL" id="KOC90034.1"/>
    </source>
</evidence>
<evidence type="ECO:0000259" key="4">
    <source>
        <dbReference type="PROSITE" id="PS51782"/>
    </source>
</evidence>
<dbReference type="Proteomes" id="UP000036851">
    <property type="component" value="Unassembled WGS sequence"/>
</dbReference>
<feature type="domain" description="LysM" evidence="4">
    <location>
        <begin position="1796"/>
        <end position="1845"/>
    </location>
</feature>
<organism evidence="6 7">
    <name type="scientific">Winslowiella iniecta</name>
    <dbReference type="NCBI Taxonomy" id="1560201"/>
    <lineage>
        <taxon>Bacteria</taxon>
        <taxon>Pseudomonadati</taxon>
        <taxon>Pseudomonadota</taxon>
        <taxon>Gammaproteobacteria</taxon>
        <taxon>Enterobacterales</taxon>
        <taxon>Erwiniaceae</taxon>
        <taxon>Winslowiella</taxon>
    </lineage>
</organism>
<keyword evidence="8" id="KW-1185">Reference proteome</keyword>
<dbReference type="PATRIC" id="fig|1560201.3.peg.4032"/>
<feature type="coiled-coil region" evidence="1">
    <location>
        <begin position="462"/>
        <end position="489"/>
    </location>
</feature>
<dbReference type="InterPro" id="IPR036779">
    <property type="entry name" value="LysM_dom_sf"/>
</dbReference>
<feature type="coiled-coil region" evidence="1">
    <location>
        <begin position="530"/>
        <end position="557"/>
    </location>
</feature>
<sequence>MASAGENWHQDKAFLNLLSEVMENRFIAKEISKITGGLEILHTALSATLTELTAHQKSELGNYLTSLYESRRPMLNEFRDQGYNTEWENLSAHFELLKTQLSELEGDKTSEDVRGAVEALLLATEKTLSLTPEDKTERLAMRHIVKVLMAQNEALLVADFAMLAAGELLQPEAAASGDYHQTLAGLMDGLRYAEKKITKARSKALNHPLDISADDKRYAEFAGIAGKIGLAAERLEAVAKKINEMKHRLDPHPVLNKMKRFGNQFGDKLLSDVKTAAAIAAFTPAGQVKLDKGLAGLDKGIDKLQMGAATAATALKAVPDVVVNIAKALPGGVRQVGAGLKSQGEKAATGVEKALIHSLTGPDRTLIPESPQERAVNEKLRVTVRPLLVAMERYQRASGKMMESCYQLDKHLTWSQVPESTDKTVQSAVRKAPAATAVRTAEKAGAKETAQRELREVAAVTAAKKLEKAATKKQEKAELKENALAVLREMSASMSGALAETDLHAGKLGDRLVKMKKQHPAQALKLDIFQQQIDKQVKRFRSAAQQLERAVQDASDTTDKVVFSKAFAEASRAVFSVVGAVGKIELAVTEATGKNLDLFSLDTRIALDLGVFCHDFLQDALRQDPDTDLEMLKEVITELFINQIADDFSKGADPDGHIMVGRAVEAFIGAIDGNLLRPRTTADVLAKTLTPLDYLAKTGHKTLIGQLTFAAVEGSLTRLISFLPRNIIIPNLSVLKAMAAPATLWFAYKELMATLMPGDPFPIKEFKQLVKRRAVIASIQALKFLLPKALKSGMSAGLTAYALSREGVANVASNVLKQAPQDLTWAGIWQGGIKGVNAVTARSGENKLNELVGKINTGQAGDHETRELHALLKKGGGSDEEITAYITYLKAVAASENELPDLLARIKKEGPADQDISRLRTLLNQRGVSDRDINDLLARIKKTGVSDKEIDDSNALIQKVADNDKILSDLLVSLQKVELSDQQAAELTFLLNKRGLSKNKLTALVERFRQGNVSDKETDELIERIKKGGEGDPALSDYIARLQVNKPDLNDIYALLTFLESWGVSDSYLNKLHARLKKEGISSADIQAIDAQLKTEVESDKDLIMLLTSLKKGKISNSDLDNLRAQLKVREVSDKDSTDLITLLSKGEIRNEDFDALRRPGTEPVKTGRHKRAAGMGILSALERQQLLSAYGKGRPAKVDIVTPFELQQTIDAKKKVTTELNELKSQRKSLESLIKIESNSNIPGKEAEIAALKKQLDDVNGKIDKKEAEDNQLKDKVRTMQKRLDDSAEIRRRWDPEFLKIKSQAHVNRFNKGAIIRMSGRLHPETFISDYLEKILKNFSKEDRGELTSPDSKIKLRGIGSNQAGGNREITLMDLAMGKVSITDWDIIWDKNISMELREALNPGGANIVSDGGGYNRGVNWYTSTRPRPESLTTQISKAFKENVDAIKNNPDDSAAMVTYYESMFKNAAAQLFKDPKLEEFKGLLDDIQSGKIVGEHVQFYGYVLTEVVSVRINDKILAWDPKGSYAVIDNTEYGIQDKTKQEWIVNHLDANAQYKYRTEESRKEAFKFYDASTQPLARSTSQSEMKSPISTSQEATLGEDALRVVMHRAKDDMDSMVKTSGEYLLGRMIDLAAAGTGAAVAIGVGMAGGAMGVKSIWVMLCQVAAAGKLTLSKGLMMHWLTDNQKEREEILAAMPEELLTSMIVDGGLTLGPSLAKSMLPTLKLPWKSAVKDVNVMKETMFGMGGDSLGGRVSPMANEVASKLKQQPAAETPKSETPPPVALSSMSQINGMSGQTYVVQEGDNIYSMMVELGIRPSDLELLVNANSYVLNSIFDIKPGQVLIIPDSAISPIDRIHTTEAGDNLQDLSYKYYGFYGGWNYILLKNLNAEKIPFIDNTQPDIELNLPNSLFNGTFTVPDFVHRVQPGQTLEDIAYLYYDSHVGLEKLREANPGITDPLTPGTSLKISKYVYPEYFGYFSGPPLDIRKGLVQQNPVNLQRETPALNYSGRTGSFLGSPEQGENENNLARARSNPVSFPDNQDVIQHNQPEGLQYIVQPGDTFHALVSAFGIRPAQYAQFIAANGDALRSVTQLEPGNTLFIPDNIRFVNIPPSVENQQVSDGKASAPPHTDESRPVRRHSVGASNNQLRGRKYRVQQGESLNSVAKKLGIPHSKFGLLTQANKEILLPGNHLEAGKTIVIPDSARSNKDIIQPLIKTRLHTVRPGDNTARISWQFYGNYDQQNKIIADNSEKWITSEKPLPGVKIMLSNSRFDGNYAVAAIEHKVKAGETVHQLALRYYGNLTGVDIIRKNNLDINIFNQLEEGVILNIVDSVDPEYFDQPDGNGQVEDSVAESPQFVAENGRSQFFARDNANQQGGGLDDAQNN</sequence>
<feature type="region of interest" description="Disordered" evidence="2">
    <location>
        <begin position="1762"/>
        <end position="1783"/>
    </location>
</feature>
<dbReference type="Proteomes" id="UP000037088">
    <property type="component" value="Unassembled WGS sequence"/>
</dbReference>
<dbReference type="InterPro" id="IPR018392">
    <property type="entry name" value="LysM"/>
</dbReference>
<feature type="coiled-coil region" evidence="1">
    <location>
        <begin position="1207"/>
        <end position="1284"/>
    </location>
</feature>
<evidence type="ECO:0008006" key="9">
    <source>
        <dbReference type="Google" id="ProtNLM"/>
    </source>
</evidence>
<feature type="domain" description="LysM" evidence="4">
    <location>
        <begin position="2150"/>
        <end position="2199"/>
    </location>
</feature>
<dbReference type="Gene3D" id="3.10.350.10">
    <property type="entry name" value="LysM domain"/>
    <property type="match status" value="4"/>
</dbReference>
<evidence type="ECO:0000259" key="3">
    <source>
        <dbReference type="PROSITE" id="PS50042"/>
    </source>
</evidence>
<evidence type="ECO:0000313" key="8">
    <source>
        <dbReference type="Proteomes" id="UP000037088"/>
    </source>
</evidence>
<feature type="domain" description="LysM" evidence="4">
    <location>
        <begin position="1920"/>
        <end position="1966"/>
    </location>
</feature>
<keyword evidence="1" id="KW-0175">Coiled coil</keyword>
<feature type="region of interest" description="Disordered" evidence="2">
    <location>
        <begin position="2114"/>
        <end position="2146"/>
    </location>
</feature>
<reference evidence="7 8" key="1">
    <citation type="journal article" date="2015" name="Int. J. Syst. Evol. Microbiol.">
        <title>Erwinia iniecta sp. nov., isolated from Russian wheat aphids (Diuraphis noxia).</title>
        <authorList>
            <person name="Campillo T."/>
            <person name="Luna E."/>
            <person name="Portier P."/>
            <person name="Fischer-Le Saux M."/>
            <person name="Lapitan N."/>
            <person name="Tisserat N.A."/>
            <person name="Leach J.E."/>
        </authorList>
    </citation>
    <scope>NUCLEOTIDE SEQUENCE [LARGE SCALE GENOMIC DNA]</scope>
    <source>
        <strain evidence="5 8">B120</strain>
        <strain evidence="6 7">B149</strain>
    </source>
</reference>
<dbReference type="CDD" id="cd00118">
    <property type="entry name" value="LysM"/>
    <property type="match status" value="4"/>
</dbReference>
<dbReference type="SMART" id="SM00257">
    <property type="entry name" value="LysM"/>
    <property type="match status" value="6"/>
</dbReference>
<dbReference type="EMBL" id="JRXF01000032">
    <property type="protein sequence ID" value="KOC90034.1"/>
    <property type="molecule type" value="Genomic_DNA"/>
</dbReference>
<dbReference type="InterPro" id="IPR000595">
    <property type="entry name" value="cNMP-bd_dom"/>
</dbReference>
<dbReference type="PROSITE" id="PS51782">
    <property type="entry name" value="LYSM"/>
    <property type="match status" value="5"/>
</dbReference>
<evidence type="ECO:0000256" key="1">
    <source>
        <dbReference type="SAM" id="Coils"/>
    </source>
</evidence>
<feature type="domain" description="LysM" evidence="4">
    <location>
        <begin position="2051"/>
        <end position="2100"/>
    </location>
</feature>
<dbReference type="EMBL" id="JRXE01000032">
    <property type="protein sequence ID" value="KOC87791.1"/>
    <property type="molecule type" value="Genomic_DNA"/>
</dbReference>